<dbReference type="GO" id="GO:0006105">
    <property type="term" value="P:succinate metabolic process"/>
    <property type="evidence" value="ECO:0007669"/>
    <property type="project" value="TreeGrafter"/>
</dbReference>
<keyword evidence="5" id="KW-0143">Chaperone</keyword>
<evidence type="ECO:0000256" key="4">
    <source>
        <dbReference type="ARBA" id="ARBA00022490"/>
    </source>
</evidence>
<dbReference type="Proteomes" id="UP000054736">
    <property type="component" value="Unassembled WGS sequence"/>
</dbReference>
<proteinExistence type="inferred from homology"/>
<dbReference type="InterPro" id="IPR005631">
    <property type="entry name" value="SDH"/>
</dbReference>
<evidence type="ECO:0000256" key="5">
    <source>
        <dbReference type="ARBA" id="ARBA00023186"/>
    </source>
</evidence>
<comment type="caution">
    <text evidence="6">The sequence shown here is derived from an EMBL/GenBank/DDBJ whole genome shotgun (WGS) entry which is preliminary data.</text>
</comment>
<dbReference type="Gene3D" id="1.10.150.250">
    <property type="entry name" value="Flavinator of succinate dehydrogenase"/>
    <property type="match status" value="1"/>
</dbReference>
<dbReference type="EMBL" id="LNXY01000001">
    <property type="protein sequence ID" value="KTC93723.1"/>
    <property type="molecule type" value="Genomic_DNA"/>
</dbReference>
<evidence type="ECO:0000256" key="2">
    <source>
        <dbReference type="ARBA" id="ARBA00008571"/>
    </source>
</evidence>
<dbReference type="Pfam" id="PF03937">
    <property type="entry name" value="Sdh5"/>
    <property type="match status" value="1"/>
</dbReference>
<dbReference type="InterPro" id="IPR036714">
    <property type="entry name" value="SDH_sf"/>
</dbReference>
<dbReference type="GO" id="GO:0005737">
    <property type="term" value="C:cytoplasm"/>
    <property type="evidence" value="ECO:0007669"/>
    <property type="project" value="UniProtKB-SubCell"/>
</dbReference>
<dbReference type="STRING" id="1212489.Ldro_0073"/>
<comment type="subcellular location">
    <subcellularLocation>
        <location evidence="1">Cytoplasm</location>
    </subcellularLocation>
</comment>
<dbReference type="PANTHER" id="PTHR39585">
    <property type="entry name" value="FAD ASSEMBLY FACTOR SDHE"/>
    <property type="match status" value="1"/>
</dbReference>
<evidence type="ECO:0000313" key="6">
    <source>
        <dbReference type="EMBL" id="KTC93723.1"/>
    </source>
</evidence>
<dbReference type="SUPFAM" id="SSF109910">
    <property type="entry name" value="YgfY-like"/>
    <property type="match status" value="1"/>
</dbReference>
<protein>
    <recommendedName>
        <fullName evidence="3">FAD assembly factor SdhE</fullName>
    </recommendedName>
</protein>
<dbReference type="AlphaFoldDB" id="A0A0W0TDR0"/>
<accession>A0A0W0TDR0</accession>
<evidence type="ECO:0000313" key="7">
    <source>
        <dbReference type="Proteomes" id="UP000054736"/>
    </source>
</evidence>
<dbReference type="OrthoDB" id="9180899at2"/>
<name>A0A0W0TDR0_9GAMM</name>
<reference evidence="6 7" key="1">
    <citation type="submission" date="2015-11" db="EMBL/GenBank/DDBJ databases">
        <title>Genomic analysis of 38 Legionella species identifies large and diverse effector repertoires.</title>
        <authorList>
            <person name="Burstein D."/>
            <person name="Amaro F."/>
            <person name="Zusman T."/>
            <person name="Lifshitz Z."/>
            <person name="Cohen O."/>
            <person name="Gilbert J.A."/>
            <person name="Pupko T."/>
            <person name="Shuman H.A."/>
            <person name="Segal G."/>
        </authorList>
    </citation>
    <scope>NUCLEOTIDE SEQUENCE [LARGE SCALE GENOMIC DNA]</scope>
    <source>
        <strain evidence="6 7">ATCC 700990</strain>
    </source>
</reference>
<organism evidence="6 7">
    <name type="scientific">Legionella drozanskii LLAP-1</name>
    <dbReference type="NCBI Taxonomy" id="1212489"/>
    <lineage>
        <taxon>Bacteria</taxon>
        <taxon>Pseudomonadati</taxon>
        <taxon>Pseudomonadota</taxon>
        <taxon>Gammaproteobacteria</taxon>
        <taxon>Legionellales</taxon>
        <taxon>Legionellaceae</taxon>
        <taxon>Legionella</taxon>
    </lineage>
</organism>
<keyword evidence="4" id="KW-0963">Cytoplasm</keyword>
<comment type="similarity">
    <text evidence="2">Belongs to the SdhE FAD assembly factor family.</text>
</comment>
<dbReference type="PANTHER" id="PTHR39585:SF1">
    <property type="entry name" value="FAD ASSEMBLY FACTOR SDHE"/>
    <property type="match status" value="1"/>
</dbReference>
<sequence>MISSSEKAKFLWHCRRGMLELDLILRRFVESQIDHLTPPQIDTFEELLHCTDPELFSWLMGHETPIDKELADFVEFIRLQDKVS</sequence>
<keyword evidence="7" id="KW-1185">Reference proteome</keyword>
<dbReference type="InterPro" id="IPR050531">
    <property type="entry name" value="SdhE_FAD_assembly_factor"/>
</dbReference>
<evidence type="ECO:0000256" key="3">
    <source>
        <dbReference type="ARBA" id="ARBA00019418"/>
    </source>
</evidence>
<evidence type="ECO:0000256" key="1">
    <source>
        <dbReference type="ARBA" id="ARBA00004496"/>
    </source>
</evidence>
<gene>
    <name evidence="6" type="primary">cptB</name>
    <name evidence="6" type="ORF">Ldro_0073</name>
</gene>